<evidence type="ECO:0000313" key="5">
    <source>
        <dbReference type="Proteomes" id="UP000586254"/>
    </source>
</evidence>
<dbReference type="InterPro" id="IPR029063">
    <property type="entry name" value="SAM-dependent_MTases_sf"/>
</dbReference>
<sequence>MIKKAEIDNGRGFDWGRASRDYARYRDIYPREFYQKILDMGACVKGQRVLDMGTGTGVLPRNLYPYGAAFTGIDISENQIQQAILLAEEQRAEIDFFCMPAEKMDFPDLSFDVVTACQCFTYFDHEALAPRLSKILCLQGRLIVLYMAWLPFEDPVAGQSEALVLKYNPEWTGCGEKRHPIAIPEIYSQYFTIESQEVFDLRVPFSRESWNGRMKACRGIEASLPEEDIAAFDAEHRHLLAAAAPEKFKVRHYAAISVLRKR</sequence>
<dbReference type="InterPro" id="IPR051052">
    <property type="entry name" value="Diverse_substrate_MTase"/>
</dbReference>
<dbReference type="AlphaFoldDB" id="A0A853JLF2"/>
<dbReference type="GO" id="GO:0008168">
    <property type="term" value="F:methyltransferase activity"/>
    <property type="evidence" value="ECO:0007669"/>
    <property type="project" value="UniProtKB-KW"/>
</dbReference>
<evidence type="ECO:0000259" key="3">
    <source>
        <dbReference type="Pfam" id="PF13649"/>
    </source>
</evidence>
<keyword evidence="2 4" id="KW-0808">Transferase</keyword>
<dbReference type="SUPFAM" id="SSF53335">
    <property type="entry name" value="S-adenosyl-L-methionine-dependent methyltransferases"/>
    <property type="match status" value="1"/>
</dbReference>
<feature type="domain" description="Methyltransferase" evidence="3">
    <location>
        <begin position="49"/>
        <end position="132"/>
    </location>
</feature>
<comment type="caution">
    <text evidence="4">The sequence shown here is derived from an EMBL/GenBank/DDBJ whole genome shotgun (WGS) entry which is preliminary data.</text>
</comment>
<dbReference type="Gene3D" id="3.40.50.150">
    <property type="entry name" value="Vaccinia Virus protein VP39"/>
    <property type="match status" value="1"/>
</dbReference>
<dbReference type="CDD" id="cd02440">
    <property type="entry name" value="AdoMet_MTases"/>
    <property type="match status" value="1"/>
</dbReference>
<keyword evidence="1 4" id="KW-0489">Methyltransferase</keyword>
<dbReference type="Proteomes" id="UP000586254">
    <property type="component" value="Unassembled WGS sequence"/>
</dbReference>
<protein>
    <submittedName>
        <fullName evidence="4">Class I SAM-dependent methyltransferase</fullName>
    </submittedName>
</protein>
<accession>A0A853JLF2</accession>
<evidence type="ECO:0000256" key="2">
    <source>
        <dbReference type="ARBA" id="ARBA00022679"/>
    </source>
</evidence>
<dbReference type="RefSeq" id="WP_180493005.1">
    <property type="nucleotide sequence ID" value="NZ_JACCKS010000004.1"/>
</dbReference>
<evidence type="ECO:0000313" key="4">
    <source>
        <dbReference type="EMBL" id="NZA37392.1"/>
    </source>
</evidence>
<dbReference type="PANTHER" id="PTHR44942:SF4">
    <property type="entry name" value="METHYLTRANSFERASE TYPE 11 DOMAIN-CONTAINING PROTEIN"/>
    <property type="match status" value="1"/>
</dbReference>
<dbReference type="InterPro" id="IPR041698">
    <property type="entry name" value="Methyltransf_25"/>
</dbReference>
<organism evidence="4 5">
    <name type="scientific">Eubacterium callanderi</name>
    <dbReference type="NCBI Taxonomy" id="53442"/>
    <lineage>
        <taxon>Bacteria</taxon>
        <taxon>Bacillati</taxon>
        <taxon>Bacillota</taxon>
        <taxon>Clostridia</taxon>
        <taxon>Eubacteriales</taxon>
        <taxon>Eubacteriaceae</taxon>
        <taxon>Eubacterium</taxon>
    </lineage>
</organism>
<evidence type="ECO:0000256" key="1">
    <source>
        <dbReference type="ARBA" id="ARBA00022603"/>
    </source>
</evidence>
<gene>
    <name evidence="4" type="ORF">H0N91_04360</name>
</gene>
<dbReference type="Pfam" id="PF13649">
    <property type="entry name" value="Methyltransf_25"/>
    <property type="match status" value="1"/>
</dbReference>
<reference evidence="4 5" key="1">
    <citation type="submission" date="2020-07" db="EMBL/GenBank/DDBJ databases">
        <title>Organ Donor 1.</title>
        <authorList>
            <person name="Marsh A.J."/>
            <person name="Azcarate-Peril M.A."/>
        </authorList>
    </citation>
    <scope>NUCLEOTIDE SEQUENCE [LARGE SCALE GENOMIC DNA]</scope>
    <source>
        <strain evidence="4 5">AMC0717</strain>
    </source>
</reference>
<name>A0A853JLF2_9FIRM</name>
<dbReference type="GO" id="GO:0032259">
    <property type="term" value="P:methylation"/>
    <property type="evidence" value="ECO:0007669"/>
    <property type="project" value="UniProtKB-KW"/>
</dbReference>
<dbReference type="PANTHER" id="PTHR44942">
    <property type="entry name" value="METHYLTRANSF_11 DOMAIN-CONTAINING PROTEIN"/>
    <property type="match status" value="1"/>
</dbReference>
<dbReference type="EMBL" id="JACCKS010000004">
    <property type="protein sequence ID" value="NZA37392.1"/>
    <property type="molecule type" value="Genomic_DNA"/>
</dbReference>
<proteinExistence type="predicted"/>